<evidence type="ECO:0000259" key="3">
    <source>
        <dbReference type="Pfam" id="PF03061"/>
    </source>
</evidence>
<evidence type="ECO:0000256" key="2">
    <source>
        <dbReference type="ARBA" id="ARBA00022801"/>
    </source>
</evidence>
<dbReference type="AlphaFoldDB" id="A0A6N6VH76"/>
<keyword evidence="2" id="KW-0378">Hydrolase</keyword>
<evidence type="ECO:0000313" key="4">
    <source>
        <dbReference type="EMBL" id="KAB7739698.1"/>
    </source>
</evidence>
<proteinExistence type="inferred from homology"/>
<accession>A0A6N6VH76</accession>
<organism evidence="4 5">
    <name type="scientific">Parvibaculum sedimenti</name>
    <dbReference type="NCBI Taxonomy" id="2608632"/>
    <lineage>
        <taxon>Bacteria</taxon>
        <taxon>Pseudomonadati</taxon>
        <taxon>Pseudomonadota</taxon>
        <taxon>Alphaproteobacteria</taxon>
        <taxon>Hyphomicrobiales</taxon>
        <taxon>Parvibaculaceae</taxon>
        <taxon>Parvibaculum</taxon>
    </lineage>
</organism>
<gene>
    <name evidence="4" type="ORF">F2P47_11520</name>
</gene>
<dbReference type="InterPro" id="IPR029069">
    <property type="entry name" value="HotDog_dom_sf"/>
</dbReference>
<comment type="caution">
    <text evidence="4">The sequence shown here is derived from an EMBL/GenBank/DDBJ whole genome shotgun (WGS) entry which is preliminary data.</text>
</comment>
<dbReference type="PANTHER" id="PTHR21660:SF1">
    <property type="entry name" value="ACYL-COENZYME A THIOESTERASE 13"/>
    <property type="match status" value="1"/>
</dbReference>
<dbReference type="SUPFAM" id="SSF54637">
    <property type="entry name" value="Thioesterase/thiol ester dehydrase-isomerase"/>
    <property type="match status" value="1"/>
</dbReference>
<feature type="domain" description="Thioesterase" evidence="3">
    <location>
        <begin position="61"/>
        <end position="138"/>
    </location>
</feature>
<protein>
    <submittedName>
        <fullName evidence="4">Hotdog fold thioesterase</fullName>
    </submittedName>
</protein>
<name>A0A6N6VH76_9HYPH</name>
<reference evidence="4 5" key="1">
    <citation type="submission" date="2019-09" db="EMBL/GenBank/DDBJ databases">
        <title>Parvibaculum sedimenti sp. nov., isolated from sediment.</title>
        <authorList>
            <person name="Wang Y."/>
        </authorList>
    </citation>
    <scope>NUCLEOTIDE SEQUENCE [LARGE SCALE GENOMIC DNA]</scope>
    <source>
        <strain evidence="4 5">HXT-9</strain>
    </source>
</reference>
<evidence type="ECO:0000256" key="1">
    <source>
        <dbReference type="ARBA" id="ARBA00008324"/>
    </source>
</evidence>
<dbReference type="Pfam" id="PF03061">
    <property type="entry name" value="4HBT"/>
    <property type="match status" value="1"/>
</dbReference>
<keyword evidence="5" id="KW-1185">Reference proteome</keyword>
<dbReference type="InterPro" id="IPR006683">
    <property type="entry name" value="Thioestr_dom"/>
</dbReference>
<dbReference type="GO" id="GO:0047617">
    <property type="term" value="F:fatty acyl-CoA hydrolase activity"/>
    <property type="evidence" value="ECO:0007669"/>
    <property type="project" value="InterPro"/>
</dbReference>
<dbReference type="Proteomes" id="UP000468901">
    <property type="component" value="Unassembled WGS sequence"/>
</dbReference>
<dbReference type="EMBL" id="WESC01000009">
    <property type="protein sequence ID" value="KAB7739698.1"/>
    <property type="molecule type" value="Genomic_DNA"/>
</dbReference>
<evidence type="ECO:0000313" key="5">
    <source>
        <dbReference type="Proteomes" id="UP000468901"/>
    </source>
</evidence>
<dbReference type="InterPro" id="IPR039298">
    <property type="entry name" value="ACOT13"/>
</dbReference>
<dbReference type="InterPro" id="IPR003736">
    <property type="entry name" value="PAAI_dom"/>
</dbReference>
<dbReference type="CDD" id="cd03443">
    <property type="entry name" value="PaaI_thioesterase"/>
    <property type="match status" value="1"/>
</dbReference>
<comment type="similarity">
    <text evidence="1">Belongs to the thioesterase PaaI family.</text>
</comment>
<dbReference type="NCBIfam" id="TIGR00369">
    <property type="entry name" value="unchar_dom_1"/>
    <property type="match status" value="1"/>
</dbReference>
<dbReference type="PANTHER" id="PTHR21660">
    <property type="entry name" value="THIOESTERASE SUPERFAMILY MEMBER-RELATED"/>
    <property type="match status" value="1"/>
</dbReference>
<dbReference type="Gene3D" id="3.10.129.10">
    <property type="entry name" value="Hotdog Thioesterase"/>
    <property type="match status" value="1"/>
</dbReference>
<sequence length="149" mass="16182">MNPRPAWRIDDVTDISPDNALDPDWESPAAVTLGKKVLELDPARGYVRASYYAGDNFVNRGGRIYGGFLAAMLDGLCGHAVRLTHREPGTPQVTLELKTSFIGRADKGTLTGEGWVRHRGKSIAFAEAELRNEQGEIVARASATFKIGA</sequence>